<dbReference type="OrthoDB" id="981524at2"/>
<dbReference type="EMBL" id="FCOR01000011">
    <property type="protein sequence ID" value="CVK16814.1"/>
    <property type="molecule type" value="Genomic_DNA"/>
</dbReference>
<name>A0A0X3AR46_9FLAO</name>
<proteinExistence type="predicted"/>
<evidence type="ECO:0000313" key="2">
    <source>
        <dbReference type="EMBL" id="CVK16814.1"/>
    </source>
</evidence>
<keyword evidence="1" id="KW-0472">Membrane</keyword>
<dbReference type="STRING" id="1586267.GCA_001418685_01679"/>
<dbReference type="RefSeq" id="WP_055426003.1">
    <property type="nucleotide sequence ID" value="NZ_FCOR01000011.1"/>
</dbReference>
<accession>A0A0X3AR46</accession>
<organism evidence="2 3">
    <name type="scientific">Apibacter mensalis</name>
    <dbReference type="NCBI Taxonomy" id="1586267"/>
    <lineage>
        <taxon>Bacteria</taxon>
        <taxon>Pseudomonadati</taxon>
        <taxon>Bacteroidota</taxon>
        <taxon>Flavobacteriia</taxon>
        <taxon>Flavobacteriales</taxon>
        <taxon>Weeksellaceae</taxon>
        <taxon>Apibacter</taxon>
    </lineage>
</organism>
<dbReference type="AlphaFoldDB" id="A0A0X3AR46"/>
<gene>
    <name evidence="2" type="ORF">Ga0061079_1116</name>
</gene>
<feature type="transmembrane region" description="Helical" evidence="1">
    <location>
        <begin position="77"/>
        <end position="94"/>
    </location>
</feature>
<protein>
    <submittedName>
        <fullName evidence="2">Uncharacterized protein</fullName>
    </submittedName>
</protein>
<keyword evidence="1" id="KW-0812">Transmembrane</keyword>
<evidence type="ECO:0000256" key="1">
    <source>
        <dbReference type="SAM" id="Phobius"/>
    </source>
</evidence>
<evidence type="ECO:0000313" key="3">
    <source>
        <dbReference type="Proteomes" id="UP000182761"/>
    </source>
</evidence>
<reference evidence="2 3" key="1">
    <citation type="submission" date="2016-01" db="EMBL/GenBank/DDBJ databases">
        <authorList>
            <person name="McClelland M."/>
            <person name="Jain A."/>
            <person name="Saraogi P."/>
            <person name="Mendelson R."/>
            <person name="Westerman R."/>
            <person name="SanMiguel P."/>
            <person name="Csonka L."/>
        </authorList>
    </citation>
    <scope>NUCLEOTIDE SEQUENCE [LARGE SCALE GENOMIC DNA]</scope>
    <source>
        <strain evidence="2 3">R-53146</strain>
    </source>
</reference>
<dbReference type="Proteomes" id="UP000182761">
    <property type="component" value="Unassembled WGS sequence"/>
</dbReference>
<keyword evidence="3" id="KW-1185">Reference proteome</keyword>
<sequence>MYNDSKNQLNPFKTPDPYFSHLEKCIVSKIVIKNNIKYSWKTPNNYFESLEKNILTETVKKVNPKKPKIYTLSPKKIYWLSAAACLFFAILLGVCSINNLHTNHSLVLTDIENQKTLSDDLYTPNPLDSSMSSLDWSSSTNKISCEITKISNQRIQKPTELTKEEFLEQEIVTSHVIYDLYLANDETTNLYDEEISKDNYILF</sequence>
<keyword evidence="1" id="KW-1133">Transmembrane helix</keyword>